<dbReference type="RefSeq" id="WP_034573619.1">
    <property type="nucleotide sequence ID" value="NZ_JRMP02000005.1"/>
</dbReference>
<evidence type="ECO:0000313" key="4">
    <source>
        <dbReference type="Proteomes" id="UP000029714"/>
    </source>
</evidence>
<sequence length="127" mass="14719">MFRISNVSKKMVGVCALFSTLFIFNACGDSESDLKNLALEKCKEKAESLLNNKYFPYEKVTNTEIISFEKNDKRKDEFYKAECKIGYVLNKDYGESKKGDNYFQKSSIFVKKSFDNATGKDKWVAYY</sequence>
<feature type="chain" id="PRO_5036063076" description="Lipoprotein" evidence="1">
    <location>
        <begin position="26"/>
        <end position="127"/>
    </location>
</feature>
<reference evidence="3" key="3">
    <citation type="submission" date="2018-04" db="EMBL/GenBank/DDBJ databases">
        <authorList>
            <person name="Sheh A."/>
            <person name="Shen Z."/>
            <person name="Mannion A.J."/>
            <person name="Fox J.G."/>
        </authorList>
    </citation>
    <scope>NUCLEOTIDE SEQUENCE</scope>
    <source>
        <strain evidence="3">MIT 97-6194</strain>
    </source>
</reference>
<organism evidence="3 4">
    <name type="scientific">Helicobacter saguini</name>
    <dbReference type="NCBI Taxonomy" id="1548018"/>
    <lineage>
        <taxon>Bacteria</taxon>
        <taxon>Pseudomonadati</taxon>
        <taxon>Campylobacterota</taxon>
        <taxon>Epsilonproteobacteria</taxon>
        <taxon>Campylobacterales</taxon>
        <taxon>Helicobacteraceae</taxon>
        <taxon>Helicobacter</taxon>
    </lineage>
</organism>
<dbReference type="EMBL" id="QBIU01000002">
    <property type="protein sequence ID" value="MWV70516.1"/>
    <property type="molecule type" value="Genomic_DNA"/>
</dbReference>
<proteinExistence type="predicted"/>
<name>A0A347VPK7_9HELI</name>
<evidence type="ECO:0000256" key="1">
    <source>
        <dbReference type="SAM" id="SignalP"/>
    </source>
</evidence>
<evidence type="ECO:0008006" key="6">
    <source>
        <dbReference type="Google" id="ProtNLM"/>
    </source>
</evidence>
<dbReference type="Proteomes" id="UP000477070">
    <property type="component" value="Unassembled WGS sequence"/>
</dbReference>
<gene>
    <name evidence="2" type="ORF">DCO61_11070</name>
    <name evidence="3" type="ORF">LS64_004800</name>
</gene>
<dbReference type="AlphaFoldDB" id="A0A347VPK7"/>
<accession>A0A347VPK7</accession>
<evidence type="ECO:0000313" key="5">
    <source>
        <dbReference type="Proteomes" id="UP000477070"/>
    </source>
</evidence>
<evidence type="ECO:0000313" key="3">
    <source>
        <dbReference type="EMBL" id="TLD94816.1"/>
    </source>
</evidence>
<reference evidence="3 4" key="2">
    <citation type="journal article" date="2016" name="Infect. Immun.">
        <title>Helicobacter saguini, a Novel Helicobacter Isolated from Cotton-Top Tamarins with Ulcerative Colitis, Has Proinflammatory Properties and Induces Typhlocolitis and Dysplasia in Gnotobiotic IL-10-/- Mice.</title>
        <authorList>
            <person name="Shen Z."/>
            <person name="Mannion A."/>
            <person name="Whary M.T."/>
            <person name="Muthupalani S."/>
            <person name="Sheh A."/>
            <person name="Feng Y."/>
            <person name="Gong G."/>
            <person name="Vandamme P."/>
            <person name="Holcombe H.R."/>
            <person name="Paster B.J."/>
            <person name="Fox J.G."/>
        </authorList>
    </citation>
    <scope>NUCLEOTIDE SEQUENCE [LARGE SCALE GENOMIC DNA]</scope>
    <source>
        <strain evidence="3 4">MIT 97-6194</strain>
    </source>
</reference>
<keyword evidence="4" id="KW-1185">Reference proteome</keyword>
<dbReference type="Proteomes" id="UP000029714">
    <property type="component" value="Unassembled WGS sequence"/>
</dbReference>
<dbReference type="EMBL" id="JRMP02000005">
    <property type="protein sequence ID" value="TLD94816.1"/>
    <property type="molecule type" value="Genomic_DNA"/>
</dbReference>
<protein>
    <recommendedName>
        <fullName evidence="6">Lipoprotein</fullName>
    </recommendedName>
</protein>
<comment type="caution">
    <text evidence="3">The sequence shown here is derived from an EMBL/GenBank/DDBJ whole genome shotgun (WGS) entry which is preliminary data.</text>
</comment>
<dbReference type="OrthoDB" id="10003369at2"/>
<reference evidence="3 4" key="1">
    <citation type="journal article" date="2014" name="Genome Announc.">
        <title>Draft genome sequences of eight enterohepatic helicobacter species isolated from both laboratory and wild rodents.</title>
        <authorList>
            <person name="Sheh A."/>
            <person name="Shen Z."/>
            <person name="Fox J.G."/>
        </authorList>
    </citation>
    <scope>NUCLEOTIDE SEQUENCE [LARGE SCALE GENOMIC DNA]</scope>
    <source>
        <strain evidence="3 4">MIT 97-6194</strain>
    </source>
</reference>
<reference evidence="2 5" key="4">
    <citation type="submission" date="2019-12" db="EMBL/GenBank/DDBJ databases">
        <title>Multi-Generational Helicobacter saguini Isolates.</title>
        <authorList>
            <person name="Mannion A."/>
            <person name="Shen Z."/>
            <person name="Fox J.G."/>
        </authorList>
    </citation>
    <scope>NUCLEOTIDE SEQUENCE [LARGE SCALE GENOMIC DNA]</scope>
    <source>
        <strain evidence="2">16-048</strain>
        <strain evidence="5">16-048 (F4)</strain>
    </source>
</reference>
<feature type="signal peptide" evidence="1">
    <location>
        <begin position="1"/>
        <end position="25"/>
    </location>
</feature>
<keyword evidence="1" id="KW-0732">Signal</keyword>
<evidence type="ECO:0000313" key="2">
    <source>
        <dbReference type="EMBL" id="MWV70516.1"/>
    </source>
</evidence>